<evidence type="ECO:0000313" key="2">
    <source>
        <dbReference type="EMBL" id="KAE9406073.1"/>
    </source>
</evidence>
<dbReference type="InterPro" id="IPR024983">
    <property type="entry name" value="CHAT_dom"/>
</dbReference>
<dbReference type="OrthoDB" id="9991317at2759"/>
<protein>
    <recommendedName>
        <fullName evidence="1">CHAT domain-containing protein</fullName>
    </recommendedName>
</protein>
<dbReference type="Proteomes" id="UP000799118">
    <property type="component" value="Unassembled WGS sequence"/>
</dbReference>
<name>A0A6A4I8A7_9AGAR</name>
<dbReference type="Gene3D" id="1.25.40.10">
    <property type="entry name" value="Tetratricopeptide repeat domain"/>
    <property type="match status" value="2"/>
</dbReference>
<evidence type="ECO:0000259" key="1">
    <source>
        <dbReference type="Pfam" id="PF12770"/>
    </source>
</evidence>
<organism evidence="2 3">
    <name type="scientific">Gymnopus androsaceus JB14</name>
    <dbReference type="NCBI Taxonomy" id="1447944"/>
    <lineage>
        <taxon>Eukaryota</taxon>
        <taxon>Fungi</taxon>
        <taxon>Dikarya</taxon>
        <taxon>Basidiomycota</taxon>
        <taxon>Agaricomycotina</taxon>
        <taxon>Agaricomycetes</taxon>
        <taxon>Agaricomycetidae</taxon>
        <taxon>Agaricales</taxon>
        <taxon>Marasmiineae</taxon>
        <taxon>Omphalotaceae</taxon>
        <taxon>Gymnopus</taxon>
    </lineage>
</organism>
<dbReference type="EMBL" id="ML769404">
    <property type="protein sequence ID" value="KAE9406073.1"/>
    <property type="molecule type" value="Genomic_DNA"/>
</dbReference>
<dbReference type="InterPro" id="IPR011990">
    <property type="entry name" value="TPR-like_helical_dom_sf"/>
</dbReference>
<accession>A0A6A4I8A7</accession>
<reference evidence="2" key="1">
    <citation type="journal article" date="2019" name="Environ. Microbiol.">
        <title>Fungal ecological strategies reflected in gene transcription - a case study of two litter decomposers.</title>
        <authorList>
            <person name="Barbi F."/>
            <person name="Kohler A."/>
            <person name="Barry K."/>
            <person name="Baskaran P."/>
            <person name="Daum C."/>
            <person name="Fauchery L."/>
            <person name="Ihrmark K."/>
            <person name="Kuo A."/>
            <person name="LaButti K."/>
            <person name="Lipzen A."/>
            <person name="Morin E."/>
            <person name="Grigoriev I.V."/>
            <person name="Henrissat B."/>
            <person name="Lindahl B."/>
            <person name="Martin F."/>
        </authorList>
    </citation>
    <scope>NUCLEOTIDE SEQUENCE</scope>
    <source>
        <strain evidence="2">JB14</strain>
    </source>
</reference>
<gene>
    <name evidence="2" type="ORF">BT96DRAFT_1057866</name>
</gene>
<dbReference type="SUPFAM" id="SSF48452">
    <property type="entry name" value="TPR-like"/>
    <property type="match status" value="1"/>
</dbReference>
<evidence type="ECO:0000313" key="3">
    <source>
        <dbReference type="Proteomes" id="UP000799118"/>
    </source>
</evidence>
<dbReference type="AlphaFoldDB" id="A0A6A4I8A7"/>
<keyword evidence="3" id="KW-1185">Reference proteome</keyword>
<feature type="domain" description="CHAT" evidence="1">
    <location>
        <begin position="903"/>
        <end position="1173"/>
    </location>
</feature>
<proteinExistence type="predicted"/>
<dbReference type="Pfam" id="PF12770">
    <property type="entry name" value="CHAT"/>
    <property type="match status" value="1"/>
</dbReference>
<sequence length="1174" mass="130314">MPNSVRLALMLSTLPSDMFDQVLAQMAVLPWDIWDDDATVDEQLVVQSMNERLSKMSPQDMVETSALAIREFKARGNLNDLNQGIGLLRNAIDGFTKSGDTKGLFDALRRLTGCLTLSFERTGDANDLSGAIQSMQKAVELSLDDSERAQAFYTIGQMLSQRFTLLKGQDDLIHSLESFIKGLSILPDDEMERHGLLFFQDIANSMKTSIQYMPVFNKFKDMFVKGTTSPSLSSFMRSRILTRLGSELFDQFETHGRMEDLEEALSTLKSSVELDSTDAEAMSIYGVCQLVHFEQRGDSDNLAAAVATQRKCVELLDPDSEQLPGVLNNLGNALQVQFEHLGKVADLDEAVNVHQRALYHLKVNTLKKEAKFTFHRSLGVAYHRRFEHLEDIQDLDSAVNQLEMAVSTAPDGHPSEAQILAAYGNVLCQYFNVSGQTSLLQKSIEVQRQAVLLTALDHPARPLRLVNLSGTIQDLPSFGTEIQPIDEAIVIVEEAISLLGDYSPLRALAMFRLSSALTRRYEVNKTELGEISLKDLDRAIETGRCAIQTLPRGHELDLPKLCFGLATCLLFRYHSLNKVESDRNEALSILEKGSKCPSKPVAHQFICAIKSAQLCAEVHGVQAGIMAFKAVFKLIPDVVWIGNSLDRRYRDTELIRSFLSEAVALAIKANDIRLALEWSEEGRCIVWGQILQLRQPVSSDEVLAKEFSQVTSKLQSLESKPVMKSNINMVTQLMAAVAQAVNRDQPVPIPGISQEEFAHRLAAFAVGVHDHGKQEQRRLAEKLAEQAQSVPGGYKFQHSKDFSTLLTAAQGGPIVFINICSEQCDAVAITPWQMEPILIPLKTFSEMKAVEMMTTFISDLEEKKVRTKSRGVPQSTVTGRLWTILASLWTDVVHPVLTSFGDQPPLQLHNQSNGKPLHITWCPSGALTFLPLHAAGIYKSSGGKKLFDYAVSSYTPSITALLSSQEHHHDSPHQTSSAPRLLAISQPNTPNAEELPSTVKEVEILQSIHPNLTWLNDTEGTKDAVLKGIEEHDWVHFACHSEMDMEHPLKSAFLLQDKNLQLVDLLMKPLSHTQLAYLSACRTAASNGNIPDEAVHLAAGMLMAGFQDVVATLWAIGDDDATFVAEHFYRYLKEEGDGDSTQSSYALHYAVGKMRESIGEKNFLRWIPFIHLGI</sequence>